<reference evidence="1 2" key="1">
    <citation type="submission" date="2018-04" db="EMBL/GenBank/DDBJ databases">
        <title>Genomic Encyclopedia of Archaeal and Bacterial Type Strains, Phase II (KMG-II): from individual species to whole genera.</title>
        <authorList>
            <person name="Goeker M."/>
        </authorList>
    </citation>
    <scope>NUCLEOTIDE SEQUENCE [LARGE SCALE GENOMIC DNA]</scope>
    <source>
        <strain evidence="1 2">DSM 23382</strain>
    </source>
</reference>
<proteinExistence type="predicted"/>
<organism evidence="1 2">
    <name type="scientific">Breoghania corrubedonensis</name>
    <dbReference type="NCBI Taxonomy" id="665038"/>
    <lineage>
        <taxon>Bacteria</taxon>
        <taxon>Pseudomonadati</taxon>
        <taxon>Pseudomonadota</taxon>
        <taxon>Alphaproteobacteria</taxon>
        <taxon>Hyphomicrobiales</taxon>
        <taxon>Stappiaceae</taxon>
        <taxon>Breoghania</taxon>
    </lineage>
</organism>
<gene>
    <name evidence="1" type="ORF">C8N35_11639</name>
</gene>
<keyword evidence="2" id="KW-1185">Reference proteome</keyword>
<dbReference type="RefSeq" id="WP_107992106.1">
    <property type="nucleotide sequence ID" value="NZ_QAYG01000016.1"/>
</dbReference>
<sequence length="77" mass="8423">MRDLDRAVARSEVFETQARKAEALACDRLLERLIVFHGRNGGQRFEMRGIAGGNNGLPMHAAITSFERFSATGCALG</sequence>
<evidence type="ECO:0000313" key="1">
    <source>
        <dbReference type="EMBL" id="PTW53584.1"/>
    </source>
</evidence>
<accession>A0A2T5UPZ1</accession>
<dbReference type="Proteomes" id="UP000244081">
    <property type="component" value="Unassembled WGS sequence"/>
</dbReference>
<protein>
    <submittedName>
        <fullName evidence="1">Uncharacterized protein</fullName>
    </submittedName>
</protein>
<comment type="caution">
    <text evidence="1">The sequence shown here is derived from an EMBL/GenBank/DDBJ whole genome shotgun (WGS) entry which is preliminary data.</text>
</comment>
<name>A0A2T5UPZ1_9HYPH</name>
<dbReference type="EMBL" id="QAYG01000016">
    <property type="protein sequence ID" value="PTW53584.1"/>
    <property type="molecule type" value="Genomic_DNA"/>
</dbReference>
<dbReference type="AlphaFoldDB" id="A0A2T5UPZ1"/>
<evidence type="ECO:0000313" key="2">
    <source>
        <dbReference type="Proteomes" id="UP000244081"/>
    </source>
</evidence>